<dbReference type="RefSeq" id="WP_066474647.1">
    <property type="nucleotide sequence ID" value="NZ_CBCRUZ010000010.1"/>
</dbReference>
<dbReference type="InterPro" id="IPR043128">
    <property type="entry name" value="Rev_trsase/Diguanyl_cyclase"/>
</dbReference>
<dbReference type="EMBL" id="CP079105">
    <property type="protein sequence ID" value="QXQ14061.1"/>
    <property type="molecule type" value="Genomic_DNA"/>
</dbReference>
<dbReference type="SUPFAM" id="SSF141868">
    <property type="entry name" value="EAL domain-like"/>
    <property type="match status" value="1"/>
</dbReference>
<feature type="transmembrane region" description="Helical" evidence="1">
    <location>
        <begin position="199"/>
        <end position="220"/>
    </location>
</feature>
<dbReference type="InterPro" id="IPR001633">
    <property type="entry name" value="EAL_dom"/>
</dbReference>
<name>A0ABX8S9S9_9ACTN</name>
<feature type="transmembrane region" description="Helical" evidence="1">
    <location>
        <begin position="167"/>
        <end position="187"/>
    </location>
</feature>
<dbReference type="Pfam" id="PF00990">
    <property type="entry name" value="GGDEF"/>
    <property type="match status" value="1"/>
</dbReference>
<dbReference type="SUPFAM" id="SSF55073">
    <property type="entry name" value="Nucleotide cyclase"/>
    <property type="match status" value="1"/>
</dbReference>
<feature type="transmembrane region" description="Helical" evidence="1">
    <location>
        <begin position="232"/>
        <end position="249"/>
    </location>
</feature>
<feature type="domain" description="EAL" evidence="2">
    <location>
        <begin position="452"/>
        <end position="710"/>
    </location>
</feature>
<accession>A0ABX8S9S9</accession>
<dbReference type="PANTHER" id="PTHR33121:SF70">
    <property type="entry name" value="SIGNALING PROTEIN YKOW"/>
    <property type="match status" value="1"/>
</dbReference>
<reference evidence="4" key="1">
    <citation type="submission" date="2021-07" db="EMBL/GenBank/DDBJ databases">
        <title>Candidatus Kaistella beijingensis sp. nov. isolated from a municipal wastewater treatment plant is involved in sludge foaming.</title>
        <authorList>
            <person name="Song Y."/>
            <person name="Liu S.-J."/>
        </authorList>
    </citation>
    <scope>NUCLEOTIDE SEQUENCE</scope>
    <source>
        <strain evidence="4">DSM 43998</strain>
    </source>
</reference>
<protein>
    <submittedName>
        <fullName evidence="4">Bifunctional diguanylate cyclase/phosphodiesterase</fullName>
    </submittedName>
</protein>
<evidence type="ECO:0000256" key="1">
    <source>
        <dbReference type="SAM" id="Phobius"/>
    </source>
</evidence>
<feature type="transmembrane region" description="Helical" evidence="1">
    <location>
        <begin position="107"/>
        <end position="126"/>
    </location>
</feature>
<feature type="transmembrane region" description="Helical" evidence="1">
    <location>
        <begin position="79"/>
        <end position="100"/>
    </location>
</feature>
<keyword evidence="1" id="KW-0812">Transmembrane</keyword>
<dbReference type="CDD" id="cd01948">
    <property type="entry name" value="EAL"/>
    <property type="match status" value="1"/>
</dbReference>
<dbReference type="SMART" id="SM00267">
    <property type="entry name" value="GGDEF"/>
    <property type="match status" value="1"/>
</dbReference>
<dbReference type="InterPro" id="IPR029787">
    <property type="entry name" value="Nucleotide_cyclase"/>
</dbReference>
<dbReference type="PROSITE" id="PS50887">
    <property type="entry name" value="GGDEF"/>
    <property type="match status" value="1"/>
</dbReference>
<sequence length="720" mass="76618">MALIAAQWVEPQWRGPGALRILSSYFAVIAAWQLCRASPRALPMYLAAVGCELWLVADLIGLLPGTTDRYGDRAWLLEWVYLAAQVAWAASGVLVLAWMVRRGPRRGLLEGATFLMLVAFAAAIWTDGTALDVRRTGYAVALLSTDAVLVVASCLIAISVGGLRNGLVATSAVVLYASDIGLIYGGNQTSFSALQFADLGWSIAGLLRAAGLLLIARSIMSEIDPVAPDRHSRMLVPLVLLVLTLVAAIRPPDTWPQAALAFLIGVVLLVTVREMLAGVEIRRLAASAAESRRALEHRARVDDLTGAVRRHVVFAELSSALAKNEPVGLVYADLDRFKSVNDTFGHNVGDAVLRKVVQRLSGVARDAVLGRVGGDEFMLVCRNTNTPAELADAAHAVALALRDPLDLGHGASVRVAASVGWAVAEPGDDVMSLVARADGSAYQDKWADRADVLAAAEDLREPLAALRENRIVVWYQPIVAPVSGGIVGAEALVRMIDSFGEVRSAGAFLPLLKAAGHGREISFFVLRQAMRDFATGVPADRGWFLTVNLSADDLTDPTVVDTVRNGLIETGLEAKRLVIEIDEQVAPSGSTAATVAQLRLLGVGIALDDFGARSSSFGQIAHLSPTVLKLDGSLVPDGQTRPGPSLRSRELVDAFTRLAHRLGITVVAEGVETGEQCRLIADVGCDLAQGYLWSPAVSLTDLIDKVAPRLAEPQDSRPGE</sequence>
<gene>
    <name evidence="4" type="ORF">KV203_00920</name>
</gene>
<evidence type="ECO:0000259" key="2">
    <source>
        <dbReference type="PROSITE" id="PS50883"/>
    </source>
</evidence>
<dbReference type="InterPro" id="IPR050706">
    <property type="entry name" value="Cyclic-di-GMP_PDE-like"/>
</dbReference>
<dbReference type="CDD" id="cd01949">
    <property type="entry name" value="GGDEF"/>
    <property type="match status" value="1"/>
</dbReference>
<evidence type="ECO:0000313" key="4">
    <source>
        <dbReference type="EMBL" id="QXQ14061.1"/>
    </source>
</evidence>
<dbReference type="Pfam" id="PF00563">
    <property type="entry name" value="EAL"/>
    <property type="match status" value="1"/>
</dbReference>
<dbReference type="Gene3D" id="3.20.20.450">
    <property type="entry name" value="EAL domain"/>
    <property type="match status" value="1"/>
</dbReference>
<feature type="transmembrane region" description="Helical" evidence="1">
    <location>
        <begin position="138"/>
        <end position="160"/>
    </location>
</feature>
<feature type="transmembrane region" description="Helical" evidence="1">
    <location>
        <begin position="42"/>
        <end position="63"/>
    </location>
</feature>
<keyword evidence="1" id="KW-0472">Membrane</keyword>
<evidence type="ECO:0000313" key="5">
    <source>
        <dbReference type="Proteomes" id="UP000887023"/>
    </source>
</evidence>
<feature type="domain" description="GGDEF" evidence="3">
    <location>
        <begin position="325"/>
        <end position="457"/>
    </location>
</feature>
<dbReference type="PROSITE" id="PS50883">
    <property type="entry name" value="EAL"/>
    <property type="match status" value="1"/>
</dbReference>
<dbReference type="InterPro" id="IPR035919">
    <property type="entry name" value="EAL_sf"/>
</dbReference>
<dbReference type="InterPro" id="IPR000160">
    <property type="entry name" value="GGDEF_dom"/>
</dbReference>
<proteinExistence type="predicted"/>
<dbReference type="SMART" id="SM00052">
    <property type="entry name" value="EAL"/>
    <property type="match status" value="1"/>
</dbReference>
<dbReference type="NCBIfam" id="TIGR00254">
    <property type="entry name" value="GGDEF"/>
    <property type="match status" value="1"/>
</dbReference>
<organism evidence="4 5">
    <name type="scientific">Skermania pinensis</name>
    <dbReference type="NCBI Taxonomy" id="39122"/>
    <lineage>
        <taxon>Bacteria</taxon>
        <taxon>Bacillati</taxon>
        <taxon>Actinomycetota</taxon>
        <taxon>Actinomycetes</taxon>
        <taxon>Mycobacteriales</taxon>
        <taxon>Gordoniaceae</taxon>
        <taxon>Skermania</taxon>
    </lineage>
</organism>
<evidence type="ECO:0000259" key="3">
    <source>
        <dbReference type="PROSITE" id="PS50887"/>
    </source>
</evidence>
<dbReference type="Proteomes" id="UP000887023">
    <property type="component" value="Chromosome"/>
</dbReference>
<keyword evidence="1" id="KW-1133">Transmembrane helix</keyword>
<dbReference type="PANTHER" id="PTHR33121">
    <property type="entry name" value="CYCLIC DI-GMP PHOSPHODIESTERASE PDEF"/>
    <property type="match status" value="1"/>
</dbReference>
<dbReference type="Gene3D" id="3.30.70.270">
    <property type="match status" value="1"/>
</dbReference>
<keyword evidence="5" id="KW-1185">Reference proteome</keyword>
<feature type="transmembrane region" description="Helical" evidence="1">
    <location>
        <begin position="255"/>
        <end position="272"/>
    </location>
</feature>
<feature type="transmembrane region" description="Helical" evidence="1">
    <location>
        <begin position="17"/>
        <end position="35"/>
    </location>
</feature>